<keyword evidence="3" id="KW-1185">Reference proteome</keyword>
<dbReference type="EMBL" id="BPVZ01000070">
    <property type="protein sequence ID" value="GKV25818.1"/>
    <property type="molecule type" value="Genomic_DNA"/>
</dbReference>
<comment type="caution">
    <text evidence="2">The sequence shown here is derived from an EMBL/GenBank/DDBJ whole genome shotgun (WGS) entry which is preliminary data.</text>
</comment>
<keyword evidence="1" id="KW-0472">Membrane</keyword>
<dbReference type="Proteomes" id="UP001054252">
    <property type="component" value="Unassembled WGS sequence"/>
</dbReference>
<evidence type="ECO:0000256" key="1">
    <source>
        <dbReference type="SAM" id="Phobius"/>
    </source>
</evidence>
<proteinExistence type="predicted"/>
<keyword evidence="1" id="KW-0812">Transmembrane</keyword>
<feature type="transmembrane region" description="Helical" evidence="1">
    <location>
        <begin position="12"/>
        <end position="32"/>
    </location>
</feature>
<organism evidence="2 3">
    <name type="scientific">Rubroshorea leprosula</name>
    <dbReference type="NCBI Taxonomy" id="152421"/>
    <lineage>
        <taxon>Eukaryota</taxon>
        <taxon>Viridiplantae</taxon>
        <taxon>Streptophyta</taxon>
        <taxon>Embryophyta</taxon>
        <taxon>Tracheophyta</taxon>
        <taxon>Spermatophyta</taxon>
        <taxon>Magnoliopsida</taxon>
        <taxon>eudicotyledons</taxon>
        <taxon>Gunneridae</taxon>
        <taxon>Pentapetalae</taxon>
        <taxon>rosids</taxon>
        <taxon>malvids</taxon>
        <taxon>Malvales</taxon>
        <taxon>Dipterocarpaceae</taxon>
        <taxon>Rubroshorea</taxon>
    </lineage>
</organism>
<dbReference type="AlphaFoldDB" id="A0AAV5KMK2"/>
<sequence>MLVVADLNSSSLLLPLFNLIVAAASSVVNPQVKFNSWDCYYMKLK</sequence>
<evidence type="ECO:0000313" key="3">
    <source>
        <dbReference type="Proteomes" id="UP001054252"/>
    </source>
</evidence>
<accession>A0AAV5KMK2</accession>
<keyword evidence="1" id="KW-1133">Transmembrane helix</keyword>
<name>A0AAV5KMK2_9ROSI</name>
<reference evidence="2 3" key="1">
    <citation type="journal article" date="2021" name="Commun. Biol.">
        <title>The genome of Shorea leprosula (Dipterocarpaceae) highlights the ecological relevance of drought in aseasonal tropical rainforests.</title>
        <authorList>
            <person name="Ng K.K.S."/>
            <person name="Kobayashi M.J."/>
            <person name="Fawcett J.A."/>
            <person name="Hatakeyama M."/>
            <person name="Paape T."/>
            <person name="Ng C.H."/>
            <person name="Ang C.C."/>
            <person name="Tnah L.H."/>
            <person name="Lee C.T."/>
            <person name="Nishiyama T."/>
            <person name="Sese J."/>
            <person name="O'Brien M.J."/>
            <person name="Copetti D."/>
            <person name="Mohd Noor M.I."/>
            <person name="Ong R.C."/>
            <person name="Putra M."/>
            <person name="Sireger I.Z."/>
            <person name="Indrioko S."/>
            <person name="Kosugi Y."/>
            <person name="Izuno A."/>
            <person name="Isagi Y."/>
            <person name="Lee S.L."/>
            <person name="Shimizu K.K."/>
        </authorList>
    </citation>
    <scope>NUCLEOTIDE SEQUENCE [LARGE SCALE GENOMIC DNA]</scope>
    <source>
        <strain evidence="2">214</strain>
    </source>
</reference>
<protein>
    <submittedName>
        <fullName evidence="2">Uncharacterized protein</fullName>
    </submittedName>
</protein>
<evidence type="ECO:0000313" key="2">
    <source>
        <dbReference type="EMBL" id="GKV25818.1"/>
    </source>
</evidence>
<gene>
    <name evidence="2" type="ORF">SLEP1_g35201</name>
</gene>